<evidence type="ECO:0000313" key="2">
    <source>
        <dbReference type="EMBL" id="KAG5630976.1"/>
    </source>
</evidence>
<feature type="region of interest" description="Disordered" evidence="1">
    <location>
        <begin position="51"/>
        <end position="80"/>
    </location>
</feature>
<sequence length="80" mass="9463">METYFQCKLHGRRAIQVEKFDHVHTIVYENACNFFRWRDREDIDILSNVEIETASEMKGTKQEQEGSTEEDTYPSPSSLF</sequence>
<dbReference type="EMBL" id="JACXVP010000001">
    <property type="protein sequence ID" value="KAG5630976.1"/>
    <property type="molecule type" value="Genomic_DNA"/>
</dbReference>
<dbReference type="Proteomes" id="UP000824120">
    <property type="component" value="Chromosome 1"/>
</dbReference>
<evidence type="ECO:0000256" key="1">
    <source>
        <dbReference type="SAM" id="MobiDB-lite"/>
    </source>
</evidence>
<comment type="caution">
    <text evidence="2">The sequence shown here is derived from an EMBL/GenBank/DDBJ whole genome shotgun (WGS) entry which is preliminary data.</text>
</comment>
<protein>
    <submittedName>
        <fullName evidence="2">Uncharacterized protein</fullName>
    </submittedName>
</protein>
<name>A0A9J6B2V7_SOLCO</name>
<evidence type="ECO:0000313" key="3">
    <source>
        <dbReference type="Proteomes" id="UP000824120"/>
    </source>
</evidence>
<accession>A0A9J6B2V7</accession>
<dbReference type="AlphaFoldDB" id="A0A9J6B2V7"/>
<keyword evidence="3" id="KW-1185">Reference proteome</keyword>
<dbReference type="OrthoDB" id="10505338at2759"/>
<proteinExistence type="predicted"/>
<organism evidence="2 3">
    <name type="scientific">Solanum commersonii</name>
    <name type="common">Commerson's wild potato</name>
    <name type="synonym">Commerson's nightshade</name>
    <dbReference type="NCBI Taxonomy" id="4109"/>
    <lineage>
        <taxon>Eukaryota</taxon>
        <taxon>Viridiplantae</taxon>
        <taxon>Streptophyta</taxon>
        <taxon>Embryophyta</taxon>
        <taxon>Tracheophyta</taxon>
        <taxon>Spermatophyta</taxon>
        <taxon>Magnoliopsida</taxon>
        <taxon>eudicotyledons</taxon>
        <taxon>Gunneridae</taxon>
        <taxon>Pentapetalae</taxon>
        <taxon>asterids</taxon>
        <taxon>lamiids</taxon>
        <taxon>Solanales</taxon>
        <taxon>Solanaceae</taxon>
        <taxon>Solanoideae</taxon>
        <taxon>Solaneae</taxon>
        <taxon>Solanum</taxon>
    </lineage>
</organism>
<gene>
    <name evidence="2" type="ORF">H5410_002693</name>
</gene>
<reference evidence="2 3" key="1">
    <citation type="submission" date="2020-09" db="EMBL/GenBank/DDBJ databases">
        <title>De no assembly of potato wild relative species, Solanum commersonii.</title>
        <authorList>
            <person name="Cho K."/>
        </authorList>
    </citation>
    <scope>NUCLEOTIDE SEQUENCE [LARGE SCALE GENOMIC DNA]</scope>
    <source>
        <strain evidence="2">LZ3.2</strain>
        <tissue evidence="2">Leaf</tissue>
    </source>
</reference>